<dbReference type="GO" id="GO:0009425">
    <property type="term" value="C:bacterial-type flagellum basal body"/>
    <property type="evidence" value="ECO:0007669"/>
    <property type="project" value="UniProtKB-SubCell"/>
</dbReference>
<gene>
    <name evidence="12 13" type="primary">fliP</name>
    <name evidence="13" type="ORF">Fuma_03457</name>
</gene>
<protein>
    <recommendedName>
        <fullName evidence="2 12">Flagellar biosynthetic protein FliP</fullName>
    </recommendedName>
</protein>
<keyword evidence="9 12" id="KW-0472">Membrane</keyword>
<evidence type="ECO:0000256" key="2">
    <source>
        <dbReference type="ARBA" id="ARBA00021714"/>
    </source>
</evidence>
<keyword evidence="13" id="KW-0969">Cilium</keyword>
<dbReference type="GO" id="GO:0005886">
    <property type="term" value="C:plasma membrane"/>
    <property type="evidence" value="ECO:0007669"/>
    <property type="project" value="UniProtKB-SubCell"/>
</dbReference>
<dbReference type="KEGG" id="fmr:Fuma_03457"/>
<dbReference type="GO" id="GO:0044781">
    <property type="term" value="P:bacterial-type flagellum organization"/>
    <property type="evidence" value="ECO:0007669"/>
    <property type="project" value="UniProtKB-UniRule"/>
</dbReference>
<evidence type="ECO:0000256" key="5">
    <source>
        <dbReference type="ARBA" id="ARBA00022692"/>
    </source>
</evidence>
<dbReference type="Pfam" id="PF00813">
    <property type="entry name" value="FliP"/>
    <property type="match status" value="1"/>
</dbReference>
<dbReference type="OrthoDB" id="9805111at2"/>
<evidence type="ECO:0000313" key="14">
    <source>
        <dbReference type="Proteomes" id="UP000187735"/>
    </source>
</evidence>
<comment type="similarity">
    <text evidence="1 12">Belongs to the FliP/MopC/SpaP family.</text>
</comment>
<dbReference type="InterPro" id="IPR005837">
    <property type="entry name" value="FliP"/>
</dbReference>
<dbReference type="GO" id="GO:0030150">
    <property type="term" value="P:protein import into mitochondrial matrix"/>
    <property type="evidence" value="ECO:0007669"/>
    <property type="project" value="InterPro"/>
</dbReference>
<organism evidence="13 14">
    <name type="scientific">Fuerstiella marisgermanici</name>
    <dbReference type="NCBI Taxonomy" id="1891926"/>
    <lineage>
        <taxon>Bacteria</taxon>
        <taxon>Pseudomonadati</taxon>
        <taxon>Planctomycetota</taxon>
        <taxon>Planctomycetia</taxon>
        <taxon>Planctomycetales</taxon>
        <taxon>Planctomycetaceae</taxon>
        <taxon>Fuerstiella</taxon>
    </lineage>
</organism>
<dbReference type="GO" id="GO:0009306">
    <property type="term" value="P:protein secretion"/>
    <property type="evidence" value="ECO:0007669"/>
    <property type="project" value="UniProtKB-UniRule"/>
</dbReference>
<keyword evidence="13" id="KW-0966">Cell projection</keyword>
<evidence type="ECO:0000256" key="8">
    <source>
        <dbReference type="ARBA" id="ARBA00022989"/>
    </source>
</evidence>
<keyword evidence="7 12" id="KW-0653">Protein transport</keyword>
<evidence type="ECO:0000256" key="4">
    <source>
        <dbReference type="ARBA" id="ARBA00022475"/>
    </source>
</evidence>
<sequence>MDSASTIQQVMDTPGFQELSPQLKVALFLGGMAFISSALVTMTAFTRIVIVLSFVRRALATQEIPPTQVVLGLSLFLTFFVMAPTLTQIENTAVRPYLDEEITGDIAFENAASALQGFMLAQTRKADIALFANMADVRSIATASDTPMRVLVPAYVVSELKTAFIMGFCLYIPFMLVDLVVSVILMSLGMMMMPPMIISTPFKILLFVMVDGWQLIARVLSTSFH</sequence>
<keyword evidence="8 12" id="KW-1133">Transmembrane helix</keyword>
<evidence type="ECO:0000256" key="12">
    <source>
        <dbReference type="RuleBase" id="RU362069"/>
    </source>
</evidence>
<feature type="transmembrane region" description="Helical" evidence="12">
    <location>
        <begin position="67"/>
        <end position="86"/>
    </location>
</feature>
<comment type="subcellular location">
    <subcellularLocation>
        <location evidence="12">Cell membrane</location>
        <topology evidence="12">Multi-pass membrane protein</topology>
    </subcellularLocation>
    <subcellularLocation>
        <location evidence="12">Bacterial flagellum basal body</location>
    </subcellularLocation>
</comment>
<name>A0A1P8WIG0_9PLAN</name>
<accession>A0A1P8WIG0</accession>
<keyword evidence="6 12" id="KW-1005">Bacterial flagellum biogenesis</keyword>
<evidence type="ECO:0000313" key="13">
    <source>
        <dbReference type="EMBL" id="APZ93839.1"/>
    </source>
</evidence>
<dbReference type="PROSITE" id="PS01061">
    <property type="entry name" value="FLIP_2"/>
    <property type="match status" value="1"/>
</dbReference>
<dbReference type="PANTHER" id="PTHR30587">
    <property type="entry name" value="FLAGELLAR BIOSYNTHETIC PROTEIN FLIP"/>
    <property type="match status" value="1"/>
</dbReference>
<evidence type="ECO:0000256" key="7">
    <source>
        <dbReference type="ARBA" id="ARBA00022927"/>
    </source>
</evidence>
<evidence type="ECO:0000256" key="11">
    <source>
        <dbReference type="ARBA" id="ARBA00023225"/>
    </source>
</evidence>
<keyword evidence="11 12" id="KW-1006">Bacterial flagellum protein export</keyword>
<keyword evidence="5 12" id="KW-0812">Transmembrane</keyword>
<evidence type="ECO:0000256" key="10">
    <source>
        <dbReference type="ARBA" id="ARBA00023143"/>
    </source>
</evidence>
<feature type="transmembrane region" description="Helical" evidence="12">
    <location>
        <begin position="163"/>
        <end position="188"/>
    </location>
</feature>
<dbReference type="EMBL" id="CP017641">
    <property type="protein sequence ID" value="APZ93839.1"/>
    <property type="molecule type" value="Genomic_DNA"/>
</dbReference>
<dbReference type="PANTHER" id="PTHR30587:SF0">
    <property type="entry name" value="FLAGELLAR BIOSYNTHETIC PROTEIN FLIP"/>
    <property type="match status" value="1"/>
</dbReference>
<dbReference type="InterPro" id="IPR005838">
    <property type="entry name" value="T3SS_IM_P"/>
</dbReference>
<dbReference type="Proteomes" id="UP000187735">
    <property type="component" value="Chromosome"/>
</dbReference>
<dbReference type="NCBIfam" id="TIGR01103">
    <property type="entry name" value="fliP"/>
    <property type="match status" value="1"/>
</dbReference>
<evidence type="ECO:0000256" key="3">
    <source>
        <dbReference type="ARBA" id="ARBA00022448"/>
    </source>
</evidence>
<feature type="transmembrane region" description="Helical" evidence="12">
    <location>
        <begin position="200"/>
        <end position="220"/>
    </location>
</feature>
<dbReference type="RefSeq" id="WP_083732127.1">
    <property type="nucleotide sequence ID" value="NZ_CP017641.1"/>
</dbReference>
<proteinExistence type="inferred from homology"/>
<dbReference type="AlphaFoldDB" id="A0A1P8WIG0"/>
<feature type="transmembrane region" description="Helical" evidence="12">
    <location>
        <begin position="25"/>
        <end position="55"/>
    </location>
</feature>
<keyword evidence="13" id="KW-0282">Flagellum</keyword>
<evidence type="ECO:0000256" key="1">
    <source>
        <dbReference type="ARBA" id="ARBA00006257"/>
    </source>
</evidence>
<dbReference type="STRING" id="1891926.Fuma_03457"/>
<comment type="function">
    <text evidence="12">Plays a role in the flagellum-specific transport system.</text>
</comment>
<evidence type="ECO:0000256" key="6">
    <source>
        <dbReference type="ARBA" id="ARBA00022795"/>
    </source>
</evidence>
<keyword evidence="4 12" id="KW-1003">Cell membrane</keyword>
<keyword evidence="10" id="KW-0975">Bacterial flagellum</keyword>
<evidence type="ECO:0000256" key="9">
    <source>
        <dbReference type="ARBA" id="ARBA00023136"/>
    </source>
</evidence>
<keyword evidence="14" id="KW-1185">Reference proteome</keyword>
<dbReference type="PRINTS" id="PR01302">
    <property type="entry name" value="TYPE3IMPPROT"/>
</dbReference>
<reference evidence="13 14" key="1">
    <citation type="journal article" date="2016" name="Front. Microbiol.">
        <title>Fuerstia marisgermanicae gen. nov., sp. nov., an Unusual Member of the Phylum Planctomycetes from the German Wadden Sea.</title>
        <authorList>
            <person name="Kohn T."/>
            <person name="Heuer A."/>
            <person name="Jogler M."/>
            <person name="Vollmers J."/>
            <person name="Boedeker C."/>
            <person name="Bunk B."/>
            <person name="Rast P."/>
            <person name="Borchert D."/>
            <person name="Glockner I."/>
            <person name="Freese H.M."/>
            <person name="Klenk H.P."/>
            <person name="Overmann J."/>
            <person name="Kaster A.K."/>
            <person name="Rohde M."/>
            <person name="Wiegand S."/>
            <person name="Jogler C."/>
        </authorList>
    </citation>
    <scope>NUCLEOTIDE SEQUENCE [LARGE SCALE GENOMIC DNA]</scope>
    <source>
        <strain evidence="13 14">NH11</strain>
    </source>
</reference>
<keyword evidence="3 12" id="KW-0813">Transport</keyword>